<sequence>MSTDLFGVRVLDLDHEQRRVRFRVFVVYYEPSWGTGELLPGDPSFFFRVLWEAAEDFTPHRYGPLTDVVTLDEFLNEGWVESNTHRFVAGVERVAVRNHPVSDEDFERLAMFYYEREGGWQDEEQLAQGDYDVHVTDARWMESLRVGQSWGTTSYAGDSDDLQADSGEAWEEWEERCAELAEDDDDLNACFTLGWLRQERGDAEGAAEAYRRVADGPDRQLHGKALLYLGDLHAAQGEYESAGTLYQRAERSKNHERYGMRYRSRAALRLGLLLRRLGRDEEAQAAFARAISKGDEARDLGVVAEARRLSGAESPVEAANRLFARGERDGALAVLAENYGQAVVEVAGHLFAGDFEAAGAALSALAESAGPDAPGDQHGENLGNAAALLVDLSMTWWREREGRPAMAQVLQLAVATGRAVEGYRRVVRRTGFAASASTGDAAEQLLTVLYDRGDEAAVIALATAAEAVHPKVASDGFRRVGIDAARREDFAKAARWFERGATVAGADEDTRAHSAYRLGLSLRKLGETERAQEAFTQAEAGFERFGNAAMAARRQAELAHAQGDRTAAFAAWARAAVLTVRFEHDEKTAARAVRLLGRLLTEVDAHHAARAVDQAVAQTCDEAFLRLVRALTKTPGVGPALYAAFLYGHWMLEQGDARLGLALLEKVAEGKGKYAAGAAVTVGAQAHRGGDNVTAREWWLRALAKGNKEMSHKAVLNLGLVAKQERNLPELLEHYGPIAESDHKDGPLFAAHIGELHYWLEDWDEAARWYQRTLEGTDDGELVGEAGYRVGEILHGKGESDAALPCLRRAAASGFAPFAEHAENLLARLG</sequence>
<reference evidence="1 2" key="1">
    <citation type="submission" date="2024-10" db="EMBL/GenBank/DDBJ databases">
        <title>The Natural Products Discovery Center: Release of the First 8490 Sequenced Strains for Exploring Actinobacteria Biosynthetic Diversity.</title>
        <authorList>
            <person name="Kalkreuter E."/>
            <person name="Kautsar S.A."/>
            <person name="Yang D."/>
            <person name="Bader C.D."/>
            <person name="Teijaro C.N."/>
            <person name="Fluegel L."/>
            <person name="Davis C.M."/>
            <person name="Simpson J.R."/>
            <person name="Lauterbach L."/>
            <person name="Steele A.D."/>
            <person name="Gui C."/>
            <person name="Meng S."/>
            <person name="Li G."/>
            <person name="Viehrig K."/>
            <person name="Ye F."/>
            <person name="Su P."/>
            <person name="Kiefer A.F."/>
            <person name="Nichols A."/>
            <person name="Cepeda A.J."/>
            <person name="Yan W."/>
            <person name="Fan B."/>
            <person name="Jiang Y."/>
            <person name="Adhikari A."/>
            <person name="Zheng C.-J."/>
            <person name="Schuster L."/>
            <person name="Cowan T.M."/>
            <person name="Smanski M.J."/>
            <person name="Chevrette M.G."/>
            <person name="De Carvalho L.P.S."/>
            <person name="Shen B."/>
        </authorList>
    </citation>
    <scope>NUCLEOTIDE SEQUENCE [LARGE SCALE GENOMIC DNA]</scope>
    <source>
        <strain evidence="1 2">NPDC001390</strain>
    </source>
</reference>
<evidence type="ECO:0000313" key="2">
    <source>
        <dbReference type="Proteomes" id="UP001602058"/>
    </source>
</evidence>
<proteinExistence type="predicted"/>
<dbReference type="SMART" id="SM00028">
    <property type="entry name" value="TPR"/>
    <property type="match status" value="5"/>
</dbReference>
<dbReference type="PANTHER" id="PTHR12558">
    <property type="entry name" value="CELL DIVISION CYCLE 16,23,27"/>
    <property type="match status" value="1"/>
</dbReference>
<dbReference type="EMBL" id="JBIAWJ010000001">
    <property type="protein sequence ID" value="MFF4520276.1"/>
    <property type="molecule type" value="Genomic_DNA"/>
</dbReference>
<dbReference type="PANTHER" id="PTHR12558:SF13">
    <property type="entry name" value="CELL DIVISION CYCLE PROTEIN 27 HOMOLOG"/>
    <property type="match status" value="1"/>
</dbReference>
<dbReference type="InterPro" id="IPR019734">
    <property type="entry name" value="TPR_rpt"/>
</dbReference>
<dbReference type="Gene3D" id="1.25.40.10">
    <property type="entry name" value="Tetratricopeptide repeat domain"/>
    <property type="match status" value="3"/>
</dbReference>
<dbReference type="SUPFAM" id="SSF81901">
    <property type="entry name" value="HCP-like"/>
    <property type="match status" value="1"/>
</dbReference>
<comment type="caution">
    <text evidence="1">The sequence shown here is derived from an EMBL/GenBank/DDBJ whole genome shotgun (WGS) entry which is preliminary data.</text>
</comment>
<dbReference type="RefSeq" id="WP_387882844.1">
    <property type="nucleotide sequence ID" value="NZ_JBIAWJ010000001.1"/>
</dbReference>
<evidence type="ECO:0000313" key="1">
    <source>
        <dbReference type="EMBL" id="MFF4520276.1"/>
    </source>
</evidence>
<name>A0ABW6UA12_9ACTN</name>
<gene>
    <name evidence="1" type="ORF">ACFY1D_02185</name>
</gene>
<dbReference type="SUPFAM" id="SSF48452">
    <property type="entry name" value="TPR-like"/>
    <property type="match status" value="2"/>
</dbReference>
<dbReference type="InterPro" id="IPR011990">
    <property type="entry name" value="TPR-like_helical_dom_sf"/>
</dbReference>
<accession>A0ABW6UA12</accession>
<organism evidence="1 2">
    <name type="scientific">Streptomyces bluensis</name>
    <dbReference type="NCBI Taxonomy" id="33897"/>
    <lineage>
        <taxon>Bacteria</taxon>
        <taxon>Bacillati</taxon>
        <taxon>Actinomycetota</taxon>
        <taxon>Actinomycetes</taxon>
        <taxon>Kitasatosporales</taxon>
        <taxon>Streptomycetaceae</taxon>
        <taxon>Streptomyces</taxon>
    </lineage>
</organism>
<keyword evidence="2" id="KW-1185">Reference proteome</keyword>
<dbReference type="Proteomes" id="UP001602058">
    <property type="component" value="Unassembled WGS sequence"/>
</dbReference>
<dbReference type="Pfam" id="PF13181">
    <property type="entry name" value="TPR_8"/>
    <property type="match status" value="2"/>
</dbReference>
<protein>
    <submittedName>
        <fullName evidence="1">Tol-pal system YbgF family protein</fullName>
    </submittedName>
</protein>